<dbReference type="RefSeq" id="WP_087373570.1">
    <property type="nucleotide sequence ID" value="NZ_JBKTCX010000043.1"/>
</dbReference>
<proteinExistence type="predicted"/>
<dbReference type="InterPro" id="IPR014229">
    <property type="entry name" value="Spore_YtfJ"/>
</dbReference>
<sequence length="150" mass="15689">MSEHHPIQDLMNGTMEKIKSMIDANTVVGTPITTPDGTTVIPVSRVTFGFGSGGTDFQSRHSKETTPLSFGGGGAAGVTVTPVCFLVISPTEGTHVLGINAQAVNTADRLVEMIPGAVGKVSSFLAKRMGDDPEETAEELKTNKSETTEP</sequence>
<dbReference type="NCBIfam" id="TIGR02874">
    <property type="entry name" value="spore_ytfJ"/>
    <property type="match status" value="1"/>
</dbReference>
<dbReference type="Proteomes" id="UP000195897">
    <property type="component" value="Unassembled WGS sequence"/>
</dbReference>
<accession>A0A1Y4L5Y8</accession>
<reference evidence="3" key="1">
    <citation type="submission" date="2017-04" db="EMBL/GenBank/DDBJ databases">
        <title>Function of individual gut microbiota members based on whole genome sequencing of pure cultures obtained from chicken caecum.</title>
        <authorList>
            <person name="Medvecky M."/>
            <person name="Cejkova D."/>
            <person name="Polansky O."/>
            <person name="Karasova D."/>
            <person name="Kubasova T."/>
            <person name="Cizek A."/>
            <person name="Rychlik I."/>
        </authorList>
    </citation>
    <scope>NUCLEOTIDE SEQUENCE [LARGE SCALE GENOMIC DNA]</scope>
    <source>
        <strain evidence="3">An180</strain>
    </source>
</reference>
<evidence type="ECO:0000313" key="3">
    <source>
        <dbReference type="Proteomes" id="UP000195897"/>
    </source>
</evidence>
<organism evidence="2 3">
    <name type="scientific">Butyricicoccus pullicaecorum</name>
    <dbReference type="NCBI Taxonomy" id="501571"/>
    <lineage>
        <taxon>Bacteria</taxon>
        <taxon>Bacillati</taxon>
        <taxon>Bacillota</taxon>
        <taxon>Clostridia</taxon>
        <taxon>Eubacteriales</taxon>
        <taxon>Butyricicoccaceae</taxon>
        <taxon>Butyricicoccus</taxon>
    </lineage>
</organism>
<gene>
    <name evidence="2" type="ORF">B5F17_10175</name>
</gene>
<comment type="caution">
    <text evidence="2">The sequence shown here is derived from an EMBL/GenBank/DDBJ whole genome shotgun (WGS) entry which is preliminary data.</text>
</comment>
<feature type="region of interest" description="Disordered" evidence="1">
    <location>
        <begin position="128"/>
        <end position="150"/>
    </location>
</feature>
<evidence type="ECO:0000256" key="1">
    <source>
        <dbReference type="SAM" id="MobiDB-lite"/>
    </source>
</evidence>
<dbReference type="EMBL" id="NFKK01000012">
    <property type="protein sequence ID" value="OUP52175.1"/>
    <property type="molecule type" value="Genomic_DNA"/>
</dbReference>
<dbReference type="PANTHER" id="PTHR39162">
    <property type="entry name" value="GLL3345 PROTEIN"/>
    <property type="match status" value="1"/>
</dbReference>
<feature type="compositionally biased region" description="Basic and acidic residues" evidence="1">
    <location>
        <begin position="138"/>
        <end position="150"/>
    </location>
</feature>
<name>A0A1Y4L5Y8_9FIRM</name>
<dbReference type="PANTHER" id="PTHR39162:SF1">
    <property type="entry name" value="SPORULATION PROTEIN YTFJ"/>
    <property type="match status" value="1"/>
</dbReference>
<dbReference type="PIRSF" id="PIRSF021377">
    <property type="entry name" value="YtfJ"/>
    <property type="match status" value="1"/>
</dbReference>
<evidence type="ECO:0000313" key="2">
    <source>
        <dbReference type="EMBL" id="OUP52175.1"/>
    </source>
</evidence>
<dbReference type="Pfam" id="PF09579">
    <property type="entry name" value="Spore_YtfJ"/>
    <property type="match status" value="1"/>
</dbReference>
<dbReference type="AlphaFoldDB" id="A0A1Y4L5Y8"/>
<protein>
    <submittedName>
        <fullName evidence="2">Sporulation protein YtfJ</fullName>
    </submittedName>
</protein>